<evidence type="ECO:0000313" key="12">
    <source>
        <dbReference type="Proteomes" id="UP000303581"/>
    </source>
</evidence>
<evidence type="ECO:0000313" key="11">
    <source>
        <dbReference type="Proteomes" id="UP000300381"/>
    </source>
</evidence>
<accession>A0A2S7ZQX4</accession>
<feature type="domain" description="RecX first three-helical" evidence="6">
    <location>
        <begin position="14"/>
        <end position="53"/>
    </location>
</feature>
<evidence type="ECO:0000313" key="7">
    <source>
        <dbReference type="EMBL" id="GCL66879.1"/>
    </source>
</evidence>
<dbReference type="RefSeq" id="WP_059363370.1">
    <property type="nucleotide sequence ID" value="NZ_BBXI01000014.1"/>
</dbReference>
<dbReference type="Proteomes" id="UP000303581">
    <property type="component" value="Unassembled WGS sequence"/>
</dbReference>
<protein>
    <recommendedName>
        <fullName evidence="3">Regulatory protein RecX</fullName>
    </recommendedName>
</protein>
<dbReference type="InterPro" id="IPR053925">
    <property type="entry name" value="RecX_HTH_3rd"/>
</dbReference>
<dbReference type="STRING" id="1110546.GCA_001078375_01387"/>
<gene>
    <name evidence="7" type="primary">recX</name>
    <name evidence="7" type="ORF">PAGU1578_05000</name>
    <name evidence="8" type="ORF">PAGU1579_01200</name>
    <name evidence="9" type="ORF">VTHSUH11_02795</name>
</gene>
<dbReference type="GO" id="GO:0006282">
    <property type="term" value="P:regulation of DNA repair"/>
    <property type="evidence" value="ECO:0007669"/>
    <property type="project" value="InterPro"/>
</dbReference>
<evidence type="ECO:0000313" key="8">
    <source>
        <dbReference type="EMBL" id="GCL68351.1"/>
    </source>
</evidence>
<sequence length="150" mass="17882">MTDNMFTEEEKQAALDQAYRFLGQRFLSSYELRQKMKRKQIASELIDYVEERLIYYDYINDERLAKQVVSYLMREQKYGAFLIRQKMKLRGLEVPRDIESYDELAAAYRVVDKKYGEHISDTSRIKVMNFLRNRGFSMSTITKVSEACQP</sequence>
<dbReference type="PANTHER" id="PTHR33602">
    <property type="entry name" value="REGULATORY PROTEIN RECX FAMILY PROTEIN"/>
    <property type="match status" value="1"/>
</dbReference>
<dbReference type="InterPro" id="IPR003783">
    <property type="entry name" value="Regulatory_RecX"/>
</dbReference>
<dbReference type="InterPro" id="IPR036388">
    <property type="entry name" value="WH-like_DNA-bd_sf"/>
</dbReference>
<reference evidence="11 12" key="2">
    <citation type="submission" date="2019-03" db="EMBL/GenBank/DDBJ databases">
        <title>Draft genome sequences of two Veillonella tobetsuensis clinical isolates from intraoperative bronchial fluids of elderly patients with pulmonary carcinoma.</title>
        <authorList>
            <person name="Akiyama T."/>
        </authorList>
    </citation>
    <scope>NUCLEOTIDE SEQUENCE [LARGE SCALE GENOMIC DNA]</scope>
    <source>
        <strain evidence="7 11">PAGU 1578</strain>
        <strain evidence="8 12">PAGU 1579</strain>
    </source>
</reference>
<evidence type="ECO:0000313" key="10">
    <source>
        <dbReference type="Proteomes" id="UP000238877"/>
    </source>
</evidence>
<dbReference type="Pfam" id="PF21982">
    <property type="entry name" value="RecX_HTH1"/>
    <property type="match status" value="1"/>
</dbReference>
<comment type="similarity">
    <text evidence="2">Belongs to the RecX family.</text>
</comment>
<evidence type="ECO:0000259" key="6">
    <source>
        <dbReference type="Pfam" id="PF21982"/>
    </source>
</evidence>
<evidence type="ECO:0000256" key="3">
    <source>
        <dbReference type="ARBA" id="ARBA00018111"/>
    </source>
</evidence>
<dbReference type="EMBL" id="PPDF01000007">
    <property type="protein sequence ID" value="PQL25670.1"/>
    <property type="molecule type" value="Genomic_DNA"/>
</dbReference>
<dbReference type="Proteomes" id="UP000238877">
    <property type="component" value="Unassembled WGS sequence"/>
</dbReference>
<comment type="subcellular location">
    <subcellularLocation>
        <location evidence="1">Cytoplasm</location>
    </subcellularLocation>
</comment>
<proteinExistence type="inferred from homology"/>
<keyword evidence="12" id="KW-1185">Reference proteome</keyword>
<comment type="caution">
    <text evidence="9">The sequence shown here is derived from an EMBL/GenBank/DDBJ whole genome shotgun (WGS) entry which is preliminary data.</text>
</comment>
<keyword evidence="4" id="KW-0963">Cytoplasm</keyword>
<evidence type="ECO:0000313" key="9">
    <source>
        <dbReference type="EMBL" id="PQL25670.1"/>
    </source>
</evidence>
<evidence type="ECO:0000256" key="1">
    <source>
        <dbReference type="ARBA" id="ARBA00004496"/>
    </source>
</evidence>
<name>A0A2S7ZQX4_9FIRM</name>
<dbReference type="Pfam" id="PF21981">
    <property type="entry name" value="RecX_HTH3"/>
    <property type="match status" value="1"/>
</dbReference>
<dbReference type="AlphaFoldDB" id="A0A2S7ZQX4"/>
<dbReference type="EMBL" id="BJCQ01000011">
    <property type="protein sequence ID" value="GCL66879.1"/>
    <property type="molecule type" value="Genomic_DNA"/>
</dbReference>
<dbReference type="Proteomes" id="UP000300381">
    <property type="component" value="Unassembled WGS sequence"/>
</dbReference>
<dbReference type="InterPro" id="IPR053926">
    <property type="entry name" value="RecX_HTH_1st"/>
</dbReference>
<dbReference type="GO" id="GO:0005737">
    <property type="term" value="C:cytoplasm"/>
    <property type="evidence" value="ECO:0007669"/>
    <property type="project" value="UniProtKB-SubCell"/>
</dbReference>
<organism evidence="9 10">
    <name type="scientific">Veillonella tobetsuensis</name>
    <dbReference type="NCBI Taxonomy" id="1110546"/>
    <lineage>
        <taxon>Bacteria</taxon>
        <taxon>Bacillati</taxon>
        <taxon>Bacillota</taxon>
        <taxon>Negativicutes</taxon>
        <taxon>Veillonellales</taxon>
        <taxon>Veillonellaceae</taxon>
        <taxon>Veillonella</taxon>
    </lineage>
</organism>
<dbReference type="PANTHER" id="PTHR33602:SF1">
    <property type="entry name" value="REGULATORY PROTEIN RECX FAMILY PROTEIN"/>
    <property type="match status" value="1"/>
</dbReference>
<reference evidence="9 10" key="1">
    <citation type="submission" date="2018-01" db="EMBL/GenBank/DDBJ databases">
        <title>Draft genome sequences of clinical isolates and type strains of oral Veillonella including Veillonella infantum sp., nov.</title>
        <authorList>
            <person name="Mashima I."/>
            <person name="Liao Y.-C."/>
            <person name="Sabharwal A."/>
            <person name="Haase E.M."/>
            <person name="Nakazawa F."/>
            <person name="Scannapieco F.A."/>
        </authorList>
    </citation>
    <scope>NUCLEOTIDE SEQUENCE [LARGE SCALE GENOMIC DNA]</scope>
    <source>
        <strain evidence="9 10">Y6</strain>
    </source>
</reference>
<evidence type="ECO:0000259" key="5">
    <source>
        <dbReference type="Pfam" id="PF21981"/>
    </source>
</evidence>
<dbReference type="OrthoDB" id="1631730at2"/>
<evidence type="ECO:0000256" key="2">
    <source>
        <dbReference type="ARBA" id="ARBA00009695"/>
    </source>
</evidence>
<dbReference type="EMBL" id="BJCR01000002">
    <property type="protein sequence ID" value="GCL68351.1"/>
    <property type="molecule type" value="Genomic_DNA"/>
</dbReference>
<dbReference type="Gene3D" id="1.10.10.10">
    <property type="entry name" value="Winged helix-like DNA-binding domain superfamily/Winged helix DNA-binding domain"/>
    <property type="match status" value="2"/>
</dbReference>
<feature type="domain" description="RecX third three-helical" evidence="5">
    <location>
        <begin position="102"/>
        <end position="144"/>
    </location>
</feature>
<evidence type="ECO:0000256" key="4">
    <source>
        <dbReference type="ARBA" id="ARBA00022490"/>
    </source>
</evidence>